<keyword evidence="2" id="KW-1185">Reference proteome</keyword>
<dbReference type="Gene3D" id="3.40.50.300">
    <property type="entry name" value="P-loop containing nucleotide triphosphate hydrolases"/>
    <property type="match status" value="1"/>
</dbReference>
<name>A0ABP7L3J8_9MICO</name>
<evidence type="ECO:0008006" key="3">
    <source>
        <dbReference type="Google" id="ProtNLM"/>
    </source>
</evidence>
<dbReference type="RefSeq" id="WP_345069636.1">
    <property type="nucleotide sequence ID" value="NZ_BAABCN010000017.1"/>
</dbReference>
<dbReference type="Proteomes" id="UP001501803">
    <property type="component" value="Unassembled WGS sequence"/>
</dbReference>
<dbReference type="EMBL" id="BAABCN010000017">
    <property type="protein sequence ID" value="GAA3894337.1"/>
    <property type="molecule type" value="Genomic_DNA"/>
</dbReference>
<gene>
    <name evidence="1" type="ORF">GCM10022381_39970</name>
</gene>
<accession>A0ABP7L3J8</accession>
<proteinExistence type="predicted"/>
<dbReference type="InterPro" id="IPR027417">
    <property type="entry name" value="P-loop_NTPase"/>
</dbReference>
<evidence type="ECO:0000313" key="2">
    <source>
        <dbReference type="Proteomes" id="UP001501803"/>
    </source>
</evidence>
<comment type="caution">
    <text evidence="1">The sequence shown here is derived from an EMBL/GenBank/DDBJ whole genome shotgun (WGS) entry which is preliminary data.</text>
</comment>
<evidence type="ECO:0000313" key="1">
    <source>
        <dbReference type="EMBL" id="GAA3894337.1"/>
    </source>
</evidence>
<sequence length="200" mass="22913">MKLVSTPRIEFLRSLTTEILHNYGRGRQIVAVGGNESSGRTAFADDLAAVFDEREHPVFRASLRYFQRSRAAQDAFGPPSPERHYRHAYDYPTLRRVLIDPFRMGVATGFVTAQWDPDRDTWIEPTWLTSPVDAVLIIDGEFINRRELHGLWAYSIRIDSEPENEADRLYLEEANPRSVVSALIDNSNPLLPRRLLLDSC</sequence>
<protein>
    <recommendedName>
        <fullName evidence="3">Uridine kinase</fullName>
    </recommendedName>
</protein>
<reference evidence="2" key="1">
    <citation type="journal article" date="2019" name="Int. J. Syst. Evol. Microbiol.">
        <title>The Global Catalogue of Microorganisms (GCM) 10K type strain sequencing project: providing services to taxonomists for standard genome sequencing and annotation.</title>
        <authorList>
            <consortium name="The Broad Institute Genomics Platform"/>
            <consortium name="The Broad Institute Genome Sequencing Center for Infectious Disease"/>
            <person name="Wu L."/>
            <person name="Ma J."/>
        </authorList>
    </citation>
    <scope>NUCLEOTIDE SEQUENCE [LARGE SCALE GENOMIC DNA]</scope>
    <source>
        <strain evidence="2">JCM 17021</strain>
    </source>
</reference>
<organism evidence="1 2">
    <name type="scientific">Leifsonia kafniensis</name>
    <dbReference type="NCBI Taxonomy" id="475957"/>
    <lineage>
        <taxon>Bacteria</taxon>
        <taxon>Bacillati</taxon>
        <taxon>Actinomycetota</taxon>
        <taxon>Actinomycetes</taxon>
        <taxon>Micrococcales</taxon>
        <taxon>Microbacteriaceae</taxon>
        <taxon>Leifsonia</taxon>
    </lineage>
</organism>